<evidence type="ECO:0000256" key="1">
    <source>
        <dbReference type="RuleBase" id="RU363082"/>
    </source>
</evidence>
<dbReference type="InterPro" id="IPR008554">
    <property type="entry name" value="Glutaredoxin-like"/>
</dbReference>
<comment type="similarity">
    <text evidence="1">Belongs to the glutaredoxin family.</text>
</comment>
<accession>A0A024S7B0</accession>
<keyword evidence="1" id="KW-0813">Transport</keyword>
<dbReference type="Proteomes" id="UP000024376">
    <property type="component" value="Unassembled WGS sequence"/>
</dbReference>
<dbReference type="Gene3D" id="3.40.30.10">
    <property type="entry name" value="Glutaredoxin"/>
    <property type="match status" value="1"/>
</dbReference>
<name>A0A024S7B0_HYPJR</name>
<dbReference type="SUPFAM" id="SSF52833">
    <property type="entry name" value="Thioredoxin-like"/>
    <property type="match status" value="1"/>
</dbReference>
<gene>
    <name evidence="2" type="ORF">M419DRAFT_81553</name>
</gene>
<evidence type="ECO:0000313" key="2">
    <source>
        <dbReference type="EMBL" id="ETS01245.1"/>
    </source>
</evidence>
<dbReference type="AlphaFoldDB" id="A0A024S7B0"/>
<evidence type="ECO:0000313" key="3">
    <source>
        <dbReference type="Proteomes" id="UP000024376"/>
    </source>
</evidence>
<keyword evidence="1" id="KW-0249">Electron transport</keyword>
<dbReference type="InterPro" id="IPR036249">
    <property type="entry name" value="Thioredoxin-like_sf"/>
</dbReference>
<dbReference type="Pfam" id="PF05768">
    <property type="entry name" value="Glrx-like"/>
    <property type="match status" value="1"/>
</dbReference>
<dbReference type="OrthoDB" id="429967at2759"/>
<sequence>MFATRRLLQACRVTLFSRDDCGLCTQAKGVLSNVWDKRPFLYTEVNLAKEESKHWRNLYDFDIPVVHISKAEAGEEDINKASKAIKLMHRFTEDQVEAKMDQVEGK</sequence>
<dbReference type="InterPro" id="IPR052565">
    <property type="entry name" value="Glutaredoxin-like_YDR286C"/>
</dbReference>
<protein>
    <recommendedName>
        <fullName evidence="1">Glutaredoxin-like protein</fullName>
    </recommendedName>
</protein>
<dbReference type="PANTHER" id="PTHR33558:SF1">
    <property type="entry name" value="GLUTAREDOXIN-LIKE PROTEIN C5ORF63 HOMOLOG"/>
    <property type="match status" value="1"/>
</dbReference>
<organism evidence="2 3">
    <name type="scientific">Hypocrea jecorina (strain ATCC 56765 / BCRC 32924 / NRRL 11460 / Rut C-30)</name>
    <name type="common">Trichoderma reesei</name>
    <dbReference type="NCBI Taxonomy" id="1344414"/>
    <lineage>
        <taxon>Eukaryota</taxon>
        <taxon>Fungi</taxon>
        <taxon>Dikarya</taxon>
        <taxon>Ascomycota</taxon>
        <taxon>Pezizomycotina</taxon>
        <taxon>Sordariomycetes</taxon>
        <taxon>Hypocreomycetidae</taxon>
        <taxon>Hypocreales</taxon>
        <taxon>Hypocreaceae</taxon>
        <taxon>Trichoderma</taxon>
    </lineage>
</organism>
<dbReference type="HOGENOM" id="CLU_125054_0_2_1"/>
<dbReference type="PANTHER" id="PTHR33558">
    <property type="entry name" value="GLUTAREDOXIN-LIKE PROTEIN C5ORF63 HOMOLOG"/>
    <property type="match status" value="1"/>
</dbReference>
<dbReference type="EMBL" id="KI911149">
    <property type="protein sequence ID" value="ETS01245.1"/>
    <property type="molecule type" value="Genomic_DNA"/>
</dbReference>
<proteinExistence type="inferred from homology"/>
<reference evidence="3" key="1">
    <citation type="journal article" date="2013" name="Ind. Biotechnol.">
        <title>Comparative genomics analysis of Trichoderma reesei strains.</title>
        <authorList>
            <person name="Koike H."/>
            <person name="Aerts A."/>
            <person name="LaButti K."/>
            <person name="Grigoriev I.V."/>
            <person name="Baker S.E."/>
        </authorList>
    </citation>
    <scope>NUCLEOTIDE SEQUENCE [LARGE SCALE GENOMIC DNA]</scope>
    <source>
        <strain evidence="3">ATCC 56765 / BCRC 32924 / NRRL 11460 / Rut C-30</strain>
    </source>
</reference>
<dbReference type="KEGG" id="trr:M419DRAFT_81553"/>